<dbReference type="Gene3D" id="3.30.565.10">
    <property type="entry name" value="Histidine kinase-like ATPase, C-terminal domain"/>
    <property type="match status" value="1"/>
</dbReference>
<evidence type="ECO:0000259" key="10">
    <source>
        <dbReference type="PROSITE" id="PS50112"/>
    </source>
</evidence>
<dbReference type="InterPro" id="IPR035965">
    <property type="entry name" value="PAS-like_dom_sf"/>
</dbReference>
<dbReference type="InterPro" id="IPR050351">
    <property type="entry name" value="BphY/WalK/GraS-like"/>
</dbReference>
<dbReference type="GO" id="GO:0004721">
    <property type="term" value="F:phosphoprotein phosphatase activity"/>
    <property type="evidence" value="ECO:0007669"/>
    <property type="project" value="TreeGrafter"/>
</dbReference>
<dbReference type="Gene3D" id="2.10.70.100">
    <property type="match status" value="1"/>
</dbReference>
<feature type="domain" description="PAC" evidence="11">
    <location>
        <begin position="267"/>
        <end position="320"/>
    </location>
</feature>
<dbReference type="Gene3D" id="3.30.450.20">
    <property type="entry name" value="PAS domain"/>
    <property type="match status" value="2"/>
</dbReference>
<keyword evidence="8" id="KW-0175">Coiled coil</keyword>
<organism evidence="12 13">
    <name type="scientific">Pedobacter nutrimenti</name>
    <dbReference type="NCBI Taxonomy" id="1241337"/>
    <lineage>
        <taxon>Bacteria</taxon>
        <taxon>Pseudomonadati</taxon>
        <taxon>Bacteroidota</taxon>
        <taxon>Sphingobacteriia</taxon>
        <taxon>Sphingobacteriales</taxon>
        <taxon>Sphingobacteriaceae</taxon>
        <taxon>Pedobacter</taxon>
    </lineage>
</organism>
<evidence type="ECO:0000256" key="4">
    <source>
        <dbReference type="ARBA" id="ARBA00022679"/>
    </source>
</evidence>
<dbReference type="SUPFAM" id="SSF55874">
    <property type="entry name" value="ATPase domain of HSP90 chaperone/DNA topoisomerase II/histidine kinase"/>
    <property type="match status" value="1"/>
</dbReference>
<keyword evidence="4" id="KW-0808">Transferase</keyword>
<dbReference type="GO" id="GO:0000155">
    <property type="term" value="F:phosphorelay sensor kinase activity"/>
    <property type="evidence" value="ECO:0007669"/>
    <property type="project" value="InterPro"/>
</dbReference>
<evidence type="ECO:0000256" key="7">
    <source>
        <dbReference type="ARBA" id="ARBA00023136"/>
    </source>
</evidence>
<evidence type="ECO:0000313" key="13">
    <source>
        <dbReference type="Proteomes" id="UP000248198"/>
    </source>
</evidence>
<comment type="catalytic activity">
    <reaction evidence="1">
        <text>ATP + protein L-histidine = ADP + protein N-phospho-L-histidine.</text>
        <dbReference type="EC" id="2.7.13.3"/>
    </reaction>
</comment>
<dbReference type="Gene3D" id="1.10.287.130">
    <property type="match status" value="1"/>
</dbReference>
<name>A0A318UFU4_9SPHI</name>
<dbReference type="InterPro" id="IPR000700">
    <property type="entry name" value="PAS-assoc_C"/>
</dbReference>
<feature type="domain" description="Histidine kinase" evidence="9">
    <location>
        <begin position="324"/>
        <end position="540"/>
    </location>
</feature>
<dbReference type="SUPFAM" id="SSF47384">
    <property type="entry name" value="Homodimeric domain of signal transducing histidine kinase"/>
    <property type="match status" value="1"/>
</dbReference>
<dbReference type="OrthoDB" id="9813151at2"/>
<dbReference type="AlphaFoldDB" id="A0A318UFU4"/>
<evidence type="ECO:0000256" key="1">
    <source>
        <dbReference type="ARBA" id="ARBA00000085"/>
    </source>
</evidence>
<comment type="caution">
    <text evidence="12">The sequence shown here is derived from an EMBL/GenBank/DDBJ whole genome shotgun (WGS) entry which is preliminary data.</text>
</comment>
<proteinExistence type="predicted"/>
<dbReference type="InterPro" id="IPR003661">
    <property type="entry name" value="HisK_dim/P_dom"/>
</dbReference>
<accession>A0A318UFU4</accession>
<dbReference type="EMBL" id="QKLU01000004">
    <property type="protein sequence ID" value="PYF74237.1"/>
    <property type="molecule type" value="Genomic_DNA"/>
</dbReference>
<dbReference type="SUPFAM" id="SSF55785">
    <property type="entry name" value="PYP-like sensor domain (PAS domain)"/>
    <property type="match status" value="1"/>
</dbReference>
<dbReference type="SMART" id="SM00387">
    <property type="entry name" value="HATPase_c"/>
    <property type="match status" value="1"/>
</dbReference>
<keyword evidence="13" id="KW-1185">Reference proteome</keyword>
<keyword evidence="3" id="KW-0597">Phosphoprotein</keyword>
<evidence type="ECO:0000259" key="9">
    <source>
        <dbReference type="PROSITE" id="PS50109"/>
    </source>
</evidence>
<feature type="domain" description="PAS" evidence="10">
    <location>
        <begin position="189"/>
        <end position="261"/>
    </location>
</feature>
<dbReference type="InterPro" id="IPR036890">
    <property type="entry name" value="HATPase_C_sf"/>
</dbReference>
<dbReference type="Pfam" id="PF08448">
    <property type="entry name" value="PAS_4"/>
    <property type="match status" value="1"/>
</dbReference>
<reference evidence="12 13" key="1">
    <citation type="submission" date="2018-06" db="EMBL/GenBank/DDBJ databases">
        <title>Genomic Encyclopedia of Archaeal and Bacterial Type Strains, Phase II (KMG-II): from individual species to whole genera.</title>
        <authorList>
            <person name="Goeker M."/>
        </authorList>
    </citation>
    <scope>NUCLEOTIDE SEQUENCE [LARGE SCALE GENOMIC DNA]</scope>
    <source>
        <strain evidence="12 13">DSM 27372</strain>
    </source>
</reference>
<evidence type="ECO:0000259" key="11">
    <source>
        <dbReference type="PROSITE" id="PS50113"/>
    </source>
</evidence>
<dbReference type="InterPro" id="IPR005467">
    <property type="entry name" value="His_kinase_dom"/>
</dbReference>
<dbReference type="InterPro" id="IPR000014">
    <property type="entry name" value="PAS"/>
</dbReference>
<dbReference type="FunFam" id="3.30.565.10:FF:000006">
    <property type="entry name" value="Sensor histidine kinase WalK"/>
    <property type="match status" value="1"/>
</dbReference>
<dbReference type="Proteomes" id="UP000248198">
    <property type="component" value="Unassembled WGS sequence"/>
</dbReference>
<evidence type="ECO:0000256" key="5">
    <source>
        <dbReference type="ARBA" id="ARBA00022777"/>
    </source>
</evidence>
<dbReference type="Pfam" id="PF08447">
    <property type="entry name" value="PAS_3"/>
    <property type="match status" value="1"/>
</dbReference>
<dbReference type="PROSITE" id="PS50113">
    <property type="entry name" value="PAC"/>
    <property type="match status" value="1"/>
</dbReference>
<keyword evidence="7" id="KW-0472">Membrane</keyword>
<feature type="coiled-coil region" evidence="8">
    <location>
        <begin position="165"/>
        <end position="199"/>
    </location>
</feature>
<dbReference type="CDD" id="cd00082">
    <property type="entry name" value="HisKA"/>
    <property type="match status" value="1"/>
</dbReference>
<evidence type="ECO:0000256" key="3">
    <source>
        <dbReference type="ARBA" id="ARBA00022553"/>
    </source>
</evidence>
<keyword evidence="5" id="KW-0418">Kinase</keyword>
<keyword evidence="6" id="KW-0902">Two-component regulatory system</keyword>
<dbReference type="InterPro" id="IPR003594">
    <property type="entry name" value="HATPase_dom"/>
</dbReference>
<dbReference type="SMART" id="SM00388">
    <property type="entry name" value="HisKA"/>
    <property type="match status" value="1"/>
</dbReference>
<dbReference type="Pfam" id="PF02518">
    <property type="entry name" value="HATPase_c"/>
    <property type="match status" value="1"/>
</dbReference>
<protein>
    <recommendedName>
        <fullName evidence="2">histidine kinase</fullName>
        <ecNumber evidence="2">2.7.13.3</ecNumber>
    </recommendedName>
</protein>
<dbReference type="EC" id="2.7.13.3" evidence="2"/>
<evidence type="ECO:0000256" key="8">
    <source>
        <dbReference type="SAM" id="Coils"/>
    </source>
</evidence>
<dbReference type="PROSITE" id="PS50109">
    <property type="entry name" value="HIS_KIN"/>
    <property type="match status" value="1"/>
</dbReference>
<dbReference type="InterPro" id="IPR036097">
    <property type="entry name" value="HisK_dim/P_sf"/>
</dbReference>
<dbReference type="InterPro" id="IPR004358">
    <property type="entry name" value="Sig_transdc_His_kin-like_C"/>
</dbReference>
<evidence type="ECO:0000256" key="6">
    <source>
        <dbReference type="ARBA" id="ARBA00023012"/>
    </source>
</evidence>
<evidence type="ECO:0000256" key="2">
    <source>
        <dbReference type="ARBA" id="ARBA00012438"/>
    </source>
</evidence>
<dbReference type="PANTHER" id="PTHR45453:SF1">
    <property type="entry name" value="PHOSPHATE REGULON SENSOR PROTEIN PHOR"/>
    <property type="match status" value="1"/>
</dbReference>
<dbReference type="RefSeq" id="WP_110831356.1">
    <property type="nucleotide sequence ID" value="NZ_QKLU01000004.1"/>
</dbReference>
<dbReference type="Pfam" id="PF00512">
    <property type="entry name" value="HisKA"/>
    <property type="match status" value="1"/>
</dbReference>
<dbReference type="CDD" id="cd00130">
    <property type="entry name" value="PAS"/>
    <property type="match status" value="1"/>
</dbReference>
<dbReference type="GO" id="GO:0005886">
    <property type="term" value="C:plasma membrane"/>
    <property type="evidence" value="ECO:0007669"/>
    <property type="project" value="TreeGrafter"/>
</dbReference>
<dbReference type="PANTHER" id="PTHR45453">
    <property type="entry name" value="PHOSPHATE REGULON SENSOR PROTEIN PHOR"/>
    <property type="match status" value="1"/>
</dbReference>
<dbReference type="PRINTS" id="PR00344">
    <property type="entry name" value="BCTRLSENSOR"/>
</dbReference>
<dbReference type="InterPro" id="IPR013656">
    <property type="entry name" value="PAS_4"/>
</dbReference>
<dbReference type="GO" id="GO:0016036">
    <property type="term" value="P:cellular response to phosphate starvation"/>
    <property type="evidence" value="ECO:0007669"/>
    <property type="project" value="TreeGrafter"/>
</dbReference>
<evidence type="ECO:0000313" key="12">
    <source>
        <dbReference type="EMBL" id="PYF74237.1"/>
    </source>
</evidence>
<sequence length="551" mass="62444">MSTNHPVQPVYPQYLTGGGEMGQLTRDYNWSANLLGSPENWSQSLLTTISIILNSRFPMFLWWGPELIQFYNDAYRPSLGNNGKHPGALGQKGAECWPEIWPVIKPLIDQVMAGGDSTWSEDQLIPIYRNNKLEDVYWTFSYSRVNGESGKPAGVLVICNETTEKIYALQTLQKAKLEIEQAQAESEAQRDTLESALQAAELGTFDMDLEKGTMEWNDRCRNLFGISHREPVDYEKDFIGGLHPDDRERILNVIGKSYNKSESNGDYDVEYRTIGAEDQNLRWIRAKGKVYFDVHDRAQRFVGAVLDITEQKMDEFRKNDFIGMVSHELKTPLTSINAYIQMLRAKMKKTEDEMMVSFLDKMNAQIKKMTGMVNGFLNISRLESGKIHLDKQSCFLDELVKNVVAESEFTASGHHIELICNEPIPIYADQEKISAVISNLLSNSVKYSPKGKTIEVKCMLMDATAHFSIKDEGMGIKPQNIEKLFTRFYRIETKHTQNISGFGIGLYLCAEIIQHHEGKIWVESESAKGSTFYFSLPAAQEVSLTSTAQLA</sequence>
<gene>
    <name evidence="12" type="ORF">B0O44_104408</name>
</gene>
<dbReference type="FunFam" id="1.10.287.130:FF:000001">
    <property type="entry name" value="Two-component sensor histidine kinase"/>
    <property type="match status" value="1"/>
</dbReference>
<dbReference type="InterPro" id="IPR013655">
    <property type="entry name" value="PAS_fold_3"/>
</dbReference>
<dbReference type="PROSITE" id="PS50112">
    <property type="entry name" value="PAS"/>
    <property type="match status" value="1"/>
</dbReference>